<keyword evidence="6 9" id="KW-0732">Signal</keyword>
<evidence type="ECO:0000256" key="7">
    <source>
        <dbReference type="ARBA" id="ARBA00022764"/>
    </source>
</evidence>
<keyword evidence="11" id="KW-1185">Reference proteome</keyword>
<evidence type="ECO:0000256" key="6">
    <source>
        <dbReference type="ARBA" id="ARBA00022729"/>
    </source>
</evidence>
<evidence type="ECO:0000256" key="2">
    <source>
        <dbReference type="ARBA" id="ARBA00008520"/>
    </source>
</evidence>
<comment type="subunit">
    <text evidence="3">The complex is composed of two ATP-binding proteins (UgpC), two transmembrane proteins (UgpA and UgpE) and a solute-binding protein (UgpB).</text>
</comment>
<proteinExistence type="inferred from homology"/>
<comment type="similarity">
    <text evidence="2">Belongs to the bacterial solute-binding protein 1 family.</text>
</comment>
<evidence type="ECO:0000256" key="5">
    <source>
        <dbReference type="ARBA" id="ARBA00022448"/>
    </source>
</evidence>
<organism evidence="10 11">
    <name type="scientific">Xanthobacter tagetidis</name>
    <dbReference type="NCBI Taxonomy" id="60216"/>
    <lineage>
        <taxon>Bacteria</taxon>
        <taxon>Pseudomonadati</taxon>
        <taxon>Pseudomonadota</taxon>
        <taxon>Alphaproteobacteria</taxon>
        <taxon>Hyphomicrobiales</taxon>
        <taxon>Xanthobacteraceae</taxon>
        <taxon>Xanthobacter</taxon>
    </lineage>
</organism>
<evidence type="ECO:0000313" key="11">
    <source>
        <dbReference type="Proteomes" id="UP000269692"/>
    </source>
</evidence>
<evidence type="ECO:0000256" key="9">
    <source>
        <dbReference type="SAM" id="SignalP"/>
    </source>
</evidence>
<dbReference type="GO" id="GO:0042597">
    <property type="term" value="C:periplasmic space"/>
    <property type="evidence" value="ECO:0007669"/>
    <property type="project" value="UniProtKB-SubCell"/>
</dbReference>
<dbReference type="PANTHER" id="PTHR43649">
    <property type="entry name" value="ARABINOSE-BINDING PROTEIN-RELATED"/>
    <property type="match status" value="1"/>
</dbReference>
<dbReference type="Proteomes" id="UP000269692">
    <property type="component" value="Unassembled WGS sequence"/>
</dbReference>
<comment type="function">
    <text evidence="8">Part of the ABC transporter complex UgpBAEC involved in sn-glycerol-3-phosphate (G3P) import. Binds G3P.</text>
</comment>
<dbReference type="AlphaFoldDB" id="A0A3L7ANP9"/>
<gene>
    <name evidence="10" type="primary">ugpB</name>
    <name evidence="10" type="ORF">D9R14_03645</name>
</gene>
<dbReference type="NCBIfam" id="NF008211">
    <property type="entry name" value="PRK10974.1"/>
    <property type="match status" value="1"/>
</dbReference>
<dbReference type="RefSeq" id="WP_121621950.1">
    <property type="nucleotide sequence ID" value="NZ_JACIIW010000003.1"/>
</dbReference>
<dbReference type="InterPro" id="IPR050490">
    <property type="entry name" value="Bact_solute-bd_prot1"/>
</dbReference>
<comment type="subcellular location">
    <subcellularLocation>
        <location evidence="1">Periplasm</location>
    </subcellularLocation>
</comment>
<accession>A0A3L7ANP9</accession>
<protein>
    <recommendedName>
        <fullName evidence="4">sn-glycerol-3-phosphate-binding periplasmic protein UgpB</fullName>
    </recommendedName>
</protein>
<keyword evidence="5" id="KW-0813">Transport</keyword>
<dbReference type="PANTHER" id="PTHR43649:SF31">
    <property type="entry name" value="SN-GLYCEROL-3-PHOSPHATE-BINDING PERIPLASMIC PROTEIN UGPB"/>
    <property type="match status" value="1"/>
</dbReference>
<dbReference type="EMBL" id="RCTF01000002">
    <property type="protein sequence ID" value="RLP81098.1"/>
    <property type="molecule type" value="Genomic_DNA"/>
</dbReference>
<feature type="chain" id="PRO_5017940571" description="sn-glycerol-3-phosphate-binding periplasmic protein UgpB" evidence="9">
    <location>
        <begin position="27"/>
        <end position="440"/>
    </location>
</feature>
<name>A0A3L7ANP9_9HYPH</name>
<dbReference type="InterPro" id="IPR006059">
    <property type="entry name" value="SBP"/>
</dbReference>
<comment type="caution">
    <text evidence="10">The sequence shown here is derived from an EMBL/GenBank/DDBJ whole genome shotgun (WGS) entry which is preliminary data.</text>
</comment>
<dbReference type="CDD" id="cd14748">
    <property type="entry name" value="PBP2_UgpB"/>
    <property type="match status" value="1"/>
</dbReference>
<evidence type="ECO:0000256" key="1">
    <source>
        <dbReference type="ARBA" id="ARBA00004418"/>
    </source>
</evidence>
<dbReference type="Pfam" id="PF13416">
    <property type="entry name" value="SBP_bac_8"/>
    <property type="match status" value="1"/>
</dbReference>
<evidence type="ECO:0000256" key="8">
    <source>
        <dbReference type="ARBA" id="ARBA00034473"/>
    </source>
</evidence>
<feature type="signal peptide" evidence="9">
    <location>
        <begin position="1"/>
        <end position="26"/>
    </location>
</feature>
<dbReference type="OrthoDB" id="9762335at2"/>
<evidence type="ECO:0000256" key="3">
    <source>
        <dbReference type="ARBA" id="ARBA00011557"/>
    </source>
</evidence>
<evidence type="ECO:0000256" key="4">
    <source>
        <dbReference type="ARBA" id="ARBA00017470"/>
    </source>
</evidence>
<evidence type="ECO:0000313" key="10">
    <source>
        <dbReference type="EMBL" id="RLP81098.1"/>
    </source>
</evidence>
<reference evidence="10 11" key="1">
    <citation type="submission" date="2018-10" db="EMBL/GenBank/DDBJ databases">
        <title>Xanthobacter tagetidis genome sequencing and assembly.</title>
        <authorList>
            <person name="Maclea K.S."/>
            <person name="Goen A.E."/>
            <person name="Fatima S.A."/>
        </authorList>
    </citation>
    <scope>NUCLEOTIDE SEQUENCE [LARGE SCALE GENOMIC DNA]</scope>
    <source>
        <strain evidence="10 11">ATCC 700314</strain>
    </source>
</reference>
<dbReference type="SUPFAM" id="SSF53850">
    <property type="entry name" value="Periplasmic binding protein-like II"/>
    <property type="match status" value="1"/>
</dbReference>
<keyword evidence="7" id="KW-0574">Periplasm</keyword>
<sequence length="440" mass="47701">MTLRIPPTAASALLAAQLAFAGPAAAATEIQWWHAMAGPLGEKLEKVAADFNAAQGEYKVVPVYKGSYPEAMTGAIAAFRARQHPAIVQVFEVGTATMMAAKGAVYPVYQLMADAAEPFEPAAYLPAVTGYYTDAKGNMLSMPFNSSTPILYLNKDLFAKAGLDAAAPPRTWPELETAAQKLQAAGVPCGFTTQWPSWVNLENLSAWHNVAIGTEQNGMAGLSTRLEIANELTERHWSALAQWQKSRLFDYGGRQSKADPKFFTGECAMLIGSSAARAGVLANAKFEVGYAMMPYWPQVESAPQNSIIGGASLWVLNGRPKEEYRGVAKFFSFLSKPEVQAWWHQNTGYLPITRAAFDLSKAQGFYGKNPGTDVSVLQMTLKAPTANSKGLRFGSFLQIRDVIEEELELTLSGKKTAREALASAEQRGNALLRAFEQANK</sequence>
<dbReference type="Gene3D" id="3.40.190.10">
    <property type="entry name" value="Periplasmic binding protein-like II"/>
    <property type="match status" value="2"/>
</dbReference>